<dbReference type="PROSITE" id="PS51635">
    <property type="entry name" value="PNPLA"/>
    <property type="match status" value="1"/>
</dbReference>
<dbReference type="EC" id="3.1.1.-" evidence="6"/>
<keyword evidence="2 6" id="KW-0378">Hydrolase</keyword>
<feature type="short sequence motif" description="DGA/G" evidence="5">
    <location>
        <begin position="220"/>
        <end position="222"/>
    </location>
</feature>
<feature type="domain" description="PNPLA" evidence="8">
    <location>
        <begin position="31"/>
        <end position="233"/>
    </location>
</feature>
<dbReference type="PANTHER" id="PTHR32241:SF13">
    <property type="entry name" value="INACTIVE PATATIN-LIKE PROTEIN 9-RELATED"/>
    <property type="match status" value="1"/>
</dbReference>
<reference evidence="10" key="1">
    <citation type="submission" date="2016-06" db="EMBL/GenBank/DDBJ databases">
        <title>Parallel loss of symbiosis genes in relatives of nitrogen-fixing non-legume Parasponia.</title>
        <authorList>
            <person name="Van Velzen R."/>
            <person name="Holmer R."/>
            <person name="Bu F."/>
            <person name="Rutten L."/>
            <person name="Van Zeijl A."/>
            <person name="Liu W."/>
            <person name="Santuari L."/>
            <person name="Cao Q."/>
            <person name="Sharma T."/>
            <person name="Shen D."/>
            <person name="Roswanjaya Y."/>
            <person name="Wardhani T."/>
            <person name="Kalhor M.S."/>
            <person name="Jansen J."/>
            <person name="Van den Hoogen J."/>
            <person name="Gungor B."/>
            <person name="Hartog M."/>
            <person name="Hontelez J."/>
            <person name="Verver J."/>
            <person name="Yang W.-C."/>
            <person name="Schijlen E."/>
            <person name="Repin R."/>
            <person name="Schilthuizen M."/>
            <person name="Schranz E."/>
            <person name="Heidstra R."/>
            <person name="Miyata K."/>
            <person name="Fedorova E."/>
            <person name="Kohlen W."/>
            <person name="Bisseling T."/>
            <person name="Smit S."/>
            <person name="Geurts R."/>
        </authorList>
    </citation>
    <scope>NUCLEOTIDE SEQUENCE [LARGE SCALE GENOMIC DNA]</scope>
    <source>
        <strain evidence="10">cv. WU1-14</strain>
    </source>
</reference>
<evidence type="ECO:0000256" key="2">
    <source>
        <dbReference type="ARBA" id="ARBA00022801"/>
    </source>
</evidence>
<dbReference type="PANTHER" id="PTHR32241">
    <property type="entry name" value="PATATIN-LIKE PROTEIN 6"/>
    <property type="match status" value="1"/>
</dbReference>
<gene>
    <name evidence="9" type="ORF">PanWU01x14_189540</name>
</gene>
<dbReference type="CDD" id="cd07199">
    <property type="entry name" value="Pat17_PNPLA8_PNPLA9_like"/>
    <property type="match status" value="1"/>
</dbReference>
<comment type="caution">
    <text evidence="5">Lacks conserved residue(s) required for the propagation of feature annotation.</text>
</comment>
<evidence type="ECO:0000256" key="5">
    <source>
        <dbReference type="PROSITE-ProRule" id="PRU01161"/>
    </source>
</evidence>
<proteinExistence type="inferred from homology"/>
<evidence type="ECO:0000256" key="1">
    <source>
        <dbReference type="ARBA" id="ARBA00010240"/>
    </source>
</evidence>
<dbReference type="EMBL" id="JXTB01000185">
    <property type="protein sequence ID" value="PON55265.1"/>
    <property type="molecule type" value="Genomic_DNA"/>
</dbReference>
<comment type="caution">
    <text evidence="9">The sequence shown here is derived from an EMBL/GenBank/DDBJ whole genome shotgun (WGS) entry which is preliminary data.</text>
</comment>
<evidence type="ECO:0000256" key="4">
    <source>
        <dbReference type="ARBA" id="ARBA00023098"/>
    </source>
</evidence>
<keyword evidence="3 6" id="KW-0442">Lipid degradation</keyword>
<sequence>MELSQVTLEIFTKLEQKWLSHYETAKKTRILSIDGGGTTGIVAGAALVHLEDQIRQRTGDPHAQIADFFDIVAGTGIGAILAAMIAADDGSGRPLFTAREAVSAVADRNSELYKVKPAGMFRWRRRYSGASMDNVLRELLRRREDGKALTLKDTCKPLLVPCFDLKSSAPFVFSRADASESPSFNFELWKVCRATSATPGRFKPFSLSSVDGKTSCSAVDGGLVMNNPTAAVVTHVLHNKRDFPSVNGVEDLLVLSLGNGLLNGRKACGDVAAGSSSTSSVVVDIVLDGVSETVDQMLGNAFCWNRTDYVRIQANGFGGEWIVGPRRKEGEVEVLREKGVESLPFGGKRLLTETNGQRIESFVARLVASGKTSLPPSPCKESAVSPLANGR</sequence>
<dbReference type="Pfam" id="PF01734">
    <property type="entry name" value="Patatin"/>
    <property type="match status" value="1"/>
</dbReference>
<evidence type="ECO:0000313" key="10">
    <source>
        <dbReference type="Proteomes" id="UP000237105"/>
    </source>
</evidence>
<feature type="region of interest" description="Disordered" evidence="7">
    <location>
        <begin position="370"/>
        <end position="391"/>
    </location>
</feature>
<evidence type="ECO:0000256" key="7">
    <source>
        <dbReference type="SAM" id="MobiDB-lite"/>
    </source>
</evidence>
<dbReference type="Gene3D" id="3.40.1090.10">
    <property type="entry name" value="Cytosolic phospholipase A2 catalytic domain"/>
    <property type="match status" value="1"/>
</dbReference>
<organism evidence="9 10">
    <name type="scientific">Parasponia andersonii</name>
    <name type="common">Sponia andersonii</name>
    <dbReference type="NCBI Taxonomy" id="3476"/>
    <lineage>
        <taxon>Eukaryota</taxon>
        <taxon>Viridiplantae</taxon>
        <taxon>Streptophyta</taxon>
        <taxon>Embryophyta</taxon>
        <taxon>Tracheophyta</taxon>
        <taxon>Spermatophyta</taxon>
        <taxon>Magnoliopsida</taxon>
        <taxon>eudicotyledons</taxon>
        <taxon>Gunneridae</taxon>
        <taxon>Pentapetalae</taxon>
        <taxon>rosids</taxon>
        <taxon>fabids</taxon>
        <taxon>Rosales</taxon>
        <taxon>Cannabaceae</taxon>
        <taxon>Parasponia</taxon>
    </lineage>
</organism>
<dbReference type="InterPro" id="IPR016035">
    <property type="entry name" value="Acyl_Trfase/lysoPLipase"/>
</dbReference>
<dbReference type="SUPFAM" id="SSF52151">
    <property type="entry name" value="FabD/lysophospholipase-like"/>
    <property type="match status" value="1"/>
</dbReference>
<evidence type="ECO:0000256" key="3">
    <source>
        <dbReference type="ARBA" id="ARBA00022963"/>
    </source>
</evidence>
<keyword evidence="4 6" id="KW-0443">Lipid metabolism</keyword>
<evidence type="ECO:0000259" key="8">
    <source>
        <dbReference type="PROSITE" id="PS51635"/>
    </source>
</evidence>
<feature type="short sequence motif" description="GXGXXG" evidence="5">
    <location>
        <begin position="35"/>
        <end position="40"/>
    </location>
</feature>
<dbReference type="GO" id="GO:0016042">
    <property type="term" value="P:lipid catabolic process"/>
    <property type="evidence" value="ECO:0007669"/>
    <property type="project" value="UniProtKB-KW"/>
</dbReference>
<dbReference type="Proteomes" id="UP000237105">
    <property type="component" value="Unassembled WGS sequence"/>
</dbReference>
<name>A0A2P5C2L8_PARAD</name>
<keyword evidence="10" id="KW-1185">Reference proteome</keyword>
<accession>A0A2P5C2L8</accession>
<comment type="domain">
    <text evidence="6">The nitrogen atoms of the two glycine residues in the GGXR motif define the oxyanion hole, and stabilize the oxyanion that forms during the nucleophilic attack by the catalytic serine during substrate cleavage.</text>
</comment>
<comment type="function">
    <text evidence="6">Lipolytic acyl hydrolase (LAH).</text>
</comment>
<protein>
    <recommendedName>
        <fullName evidence="6">Patatin</fullName>
        <ecNumber evidence="6">3.1.1.-</ecNumber>
    </recommendedName>
</protein>
<dbReference type="GO" id="GO:0016787">
    <property type="term" value="F:hydrolase activity"/>
    <property type="evidence" value="ECO:0007669"/>
    <property type="project" value="UniProtKB-KW"/>
</dbReference>
<dbReference type="AlphaFoldDB" id="A0A2P5C2L8"/>
<dbReference type="OrthoDB" id="630895at2759"/>
<evidence type="ECO:0000313" key="9">
    <source>
        <dbReference type="EMBL" id="PON55265.1"/>
    </source>
</evidence>
<evidence type="ECO:0000256" key="6">
    <source>
        <dbReference type="RuleBase" id="RU361262"/>
    </source>
</evidence>
<comment type="similarity">
    <text evidence="1 6">Belongs to the patatin family.</text>
</comment>
<dbReference type="InterPro" id="IPR002641">
    <property type="entry name" value="PNPLA_dom"/>
</dbReference>